<dbReference type="NCBIfam" id="TIGR03409">
    <property type="entry name" value="urea_trans_UrtB"/>
    <property type="match status" value="1"/>
</dbReference>
<sequence>MRAGWRVFLLGLALLLGAGPARALSPALQLQLAQGEGDARVAALNQALLAGDRRLGAYLQALLEGRVRIQGDQVRVAAPGEPPATEGEEPMLNNRLRREFENALAALDLLAPEPERRAQALQVLADQPDPARLPLLERARAAETLPALQQQLDRLLAAARLSAAEPAQRLRAAQALAQAADPSTRALLLERLAAETDPTVRRALQQAAQAVAERLAWGERAQLLFSGLSLGSILLLAALGLAITYGLMGVINMAHGELLMIGAYATWGVQQAFRAWLPPGAFDAYLLLALPASFLAAAAVGVLMERLVIRHLYGRPLESLLATWGLSLILMQTVRSLFGAQNVAVENPGVLSGGWALLPNLTLPWNRLAIIGLAALVLLGVALLLTRTRLGLLVRGVTQNRRMAACVGVDTARVDTLAFALGSGLAGLAGCALSQVGNVGPDLGQSTIVDAFMVVVLGGVGQLAGTVYAGLGLGVLAKLLEGWQGAVLAKIGLLLLLILVIQKRPQGLFALKGRSVDA</sequence>
<dbReference type="Proteomes" id="UP000613266">
    <property type="component" value="Unassembled WGS sequence"/>
</dbReference>
<evidence type="ECO:0000313" key="11">
    <source>
        <dbReference type="Proteomes" id="UP000613266"/>
    </source>
</evidence>
<dbReference type="InterPro" id="IPR001851">
    <property type="entry name" value="ABC_transp_permease"/>
</dbReference>
<evidence type="ECO:0000256" key="6">
    <source>
        <dbReference type="ARBA" id="ARBA00022989"/>
    </source>
</evidence>
<feature type="transmembrane region" description="Helical" evidence="9">
    <location>
        <begin position="483"/>
        <end position="501"/>
    </location>
</feature>
<evidence type="ECO:0000256" key="2">
    <source>
        <dbReference type="ARBA" id="ARBA00022448"/>
    </source>
</evidence>
<evidence type="ECO:0000256" key="5">
    <source>
        <dbReference type="ARBA" id="ARBA00022970"/>
    </source>
</evidence>
<comment type="subcellular location">
    <subcellularLocation>
        <location evidence="1">Cell membrane</location>
        <topology evidence="1">Multi-pass membrane protein</topology>
    </subcellularLocation>
</comment>
<evidence type="ECO:0000256" key="1">
    <source>
        <dbReference type="ARBA" id="ARBA00004651"/>
    </source>
</evidence>
<feature type="transmembrane region" description="Helical" evidence="9">
    <location>
        <begin position="285"/>
        <end position="309"/>
    </location>
</feature>
<evidence type="ECO:0000256" key="7">
    <source>
        <dbReference type="ARBA" id="ARBA00023136"/>
    </source>
</evidence>
<evidence type="ECO:0000256" key="8">
    <source>
        <dbReference type="ARBA" id="ARBA00037998"/>
    </source>
</evidence>
<keyword evidence="2" id="KW-0813">Transport</keyword>
<dbReference type="CDD" id="cd06582">
    <property type="entry name" value="TM_PBP1_LivH_like"/>
    <property type="match status" value="1"/>
</dbReference>
<dbReference type="GO" id="GO:0006865">
    <property type="term" value="P:amino acid transport"/>
    <property type="evidence" value="ECO:0007669"/>
    <property type="project" value="UniProtKB-KW"/>
</dbReference>
<keyword evidence="3" id="KW-1003">Cell membrane</keyword>
<accession>A0A931J5C3</accession>
<dbReference type="GO" id="GO:0022857">
    <property type="term" value="F:transmembrane transporter activity"/>
    <property type="evidence" value="ECO:0007669"/>
    <property type="project" value="InterPro"/>
</dbReference>
<name>A0A931J5C3_9BURK</name>
<dbReference type="InterPro" id="IPR052157">
    <property type="entry name" value="BCAA_transport_permease"/>
</dbReference>
<evidence type="ECO:0000256" key="9">
    <source>
        <dbReference type="SAM" id="Phobius"/>
    </source>
</evidence>
<comment type="similarity">
    <text evidence="8">Belongs to the binding-protein-dependent transport system permease family. LivHM subfamily.</text>
</comment>
<dbReference type="RefSeq" id="WP_198111599.1">
    <property type="nucleotide sequence ID" value="NZ_JAEDAK010000008.1"/>
</dbReference>
<feature type="transmembrane region" description="Helical" evidence="9">
    <location>
        <begin position="321"/>
        <end position="345"/>
    </location>
</feature>
<dbReference type="GO" id="GO:0005886">
    <property type="term" value="C:plasma membrane"/>
    <property type="evidence" value="ECO:0007669"/>
    <property type="project" value="UniProtKB-SubCell"/>
</dbReference>
<proteinExistence type="inferred from homology"/>
<dbReference type="Pfam" id="PF02653">
    <property type="entry name" value="BPD_transp_2"/>
    <property type="match status" value="1"/>
</dbReference>
<evidence type="ECO:0000256" key="3">
    <source>
        <dbReference type="ARBA" id="ARBA00022475"/>
    </source>
</evidence>
<keyword evidence="5" id="KW-0029">Amino-acid transport</keyword>
<feature type="transmembrane region" description="Helical" evidence="9">
    <location>
        <begin position="451"/>
        <end position="471"/>
    </location>
</feature>
<feature type="transmembrane region" description="Helical" evidence="9">
    <location>
        <begin position="223"/>
        <end position="247"/>
    </location>
</feature>
<organism evidence="10 11">
    <name type="scientific">Inhella proteolytica</name>
    <dbReference type="NCBI Taxonomy" id="2795029"/>
    <lineage>
        <taxon>Bacteria</taxon>
        <taxon>Pseudomonadati</taxon>
        <taxon>Pseudomonadota</taxon>
        <taxon>Betaproteobacteria</taxon>
        <taxon>Burkholderiales</taxon>
        <taxon>Sphaerotilaceae</taxon>
        <taxon>Inhella</taxon>
    </lineage>
</organism>
<gene>
    <name evidence="10" type="primary">urtB</name>
    <name evidence="10" type="ORF">I7X39_13070</name>
</gene>
<reference evidence="10" key="1">
    <citation type="submission" date="2020-12" db="EMBL/GenBank/DDBJ databases">
        <title>The genome sequence of Inhella sp. 1Y17.</title>
        <authorList>
            <person name="Liu Y."/>
        </authorList>
    </citation>
    <scope>NUCLEOTIDE SEQUENCE</scope>
    <source>
        <strain evidence="10">1Y17</strain>
    </source>
</reference>
<keyword evidence="11" id="KW-1185">Reference proteome</keyword>
<dbReference type="PANTHER" id="PTHR11795">
    <property type="entry name" value="BRANCHED-CHAIN AMINO ACID TRANSPORT SYSTEM PERMEASE PROTEIN LIVH"/>
    <property type="match status" value="1"/>
</dbReference>
<feature type="transmembrane region" description="Helical" evidence="9">
    <location>
        <begin position="365"/>
        <end position="385"/>
    </location>
</feature>
<dbReference type="PANTHER" id="PTHR11795:SF447">
    <property type="entry name" value="ABC TRANSPORTER PERMEASE PROTEIN"/>
    <property type="match status" value="1"/>
</dbReference>
<protein>
    <submittedName>
        <fullName evidence="10">Urea ABC transporter permease subunit UrtB</fullName>
    </submittedName>
</protein>
<keyword evidence="4 9" id="KW-0812">Transmembrane</keyword>
<dbReference type="EMBL" id="JAEDAK010000008">
    <property type="protein sequence ID" value="MBH9577829.1"/>
    <property type="molecule type" value="Genomic_DNA"/>
</dbReference>
<evidence type="ECO:0000256" key="4">
    <source>
        <dbReference type="ARBA" id="ARBA00022692"/>
    </source>
</evidence>
<comment type="caution">
    <text evidence="10">The sequence shown here is derived from an EMBL/GenBank/DDBJ whole genome shotgun (WGS) entry which is preliminary data.</text>
</comment>
<evidence type="ECO:0000313" key="10">
    <source>
        <dbReference type="EMBL" id="MBH9577829.1"/>
    </source>
</evidence>
<keyword evidence="6 9" id="KW-1133">Transmembrane helix</keyword>
<dbReference type="InterPro" id="IPR017779">
    <property type="entry name" value="ABC_UrtB_bac"/>
</dbReference>
<dbReference type="AlphaFoldDB" id="A0A931J5C3"/>
<keyword evidence="7 9" id="KW-0472">Membrane</keyword>